<reference evidence="1 2" key="1">
    <citation type="journal article" date="2017" name="Gigascience">
        <title>Genome sequence of the small brown planthopper, Laodelphax striatellus.</title>
        <authorList>
            <person name="Zhu J."/>
            <person name="Jiang F."/>
            <person name="Wang X."/>
            <person name="Yang P."/>
            <person name="Bao Y."/>
            <person name="Zhao W."/>
            <person name="Wang W."/>
            <person name="Lu H."/>
            <person name="Wang Q."/>
            <person name="Cui N."/>
            <person name="Li J."/>
            <person name="Chen X."/>
            <person name="Luo L."/>
            <person name="Yu J."/>
            <person name="Kang L."/>
            <person name="Cui F."/>
        </authorList>
    </citation>
    <scope>NUCLEOTIDE SEQUENCE [LARGE SCALE GENOMIC DNA]</scope>
    <source>
        <strain evidence="1">Lst14</strain>
    </source>
</reference>
<dbReference type="OrthoDB" id="8121857at2759"/>
<dbReference type="AlphaFoldDB" id="A0A482X5W3"/>
<name>A0A482X5W3_LAOST</name>
<evidence type="ECO:0000313" key="2">
    <source>
        <dbReference type="Proteomes" id="UP000291343"/>
    </source>
</evidence>
<organism evidence="1 2">
    <name type="scientific">Laodelphax striatellus</name>
    <name type="common">Small brown planthopper</name>
    <name type="synonym">Delphax striatella</name>
    <dbReference type="NCBI Taxonomy" id="195883"/>
    <lineage>
        <taxon>Eukaryota</taxon>
        <taxon>Metazoa</taxon>
        <taxon>Ecdysozoa</taxon>
        <taxon>Arthropoda</taxon>
        <taxon>Hexapoda</taxon>
        <taxon>Insecta</taxon>
        <taxon>Pterygota</taxon>
        <taxon>Neoptera</taxon>
        <taxon>Paraneoptera</taxon>
        <taxon>Hemiptera</taxon>
        <taxon>Auchenorrhyncha</taxon>
        <taxon>Fulgoroidea</taxon>
        <taxon>Delphacidae</taxon>
        <taxon>Criomorphinae</taxon>
        <taxon>Laodelphax</taxon>
    </lineage>
</organism>
<evidence type="ECO:0000313" key="1">
    <source>
        <dbReference type="EMBL" id="RZF41295.1"/>
    </source>
</evidence>
<gene>
    <name evidence="1" type="ORF">LSTR_LSTR000009</name>
</gene>
<keyword evidence="2" id="KW-1185">Reference proteome</keyword>
<sequence length="80" mass="8614">MEAGSSLEASPARSVGEGCVSLMDAEVEEVLQVDAAAKSSDLVVIDGWLKFRDCKKWKQRWGVVTKLSPAAGNVVTVRYS</sequence>
<comment type="caution">
    <text evidence="1">The sequence shown here is derived from an EMBL/GenBank/DDBJ whole genome shotgun (WGS) entry which is preliminary data.</text>
</comment>
<protein>
    <recommendedName>
        <fullName evidence="3">PH domain-containing protein</fullName>
    </recommendedName>
</protein>
<accession>A0A482X5W3</accession>
<dbReference type="InParanoid" id="A0A482X5W3"/>
<dbReference type="Proteomes" id="UP000291343">
    <property type="component" value="Unassembled WGS sequence"/>
</dbReference>
<dbReference type="InterPro" id="IPR011993">
    <property type="entry name" value="PH-like_dom_sf"/>
</dbReference>
<evidence type="ECO:0008006" key="3">
    <source>
        <dbReference type="Google" id="ProtNLM"/>
    </source>
</evidence>
<proteinExistence type="predicted"/>
<dbReference type="Gene3D" id="2.30.29.30">
    <property type="entry name" value="Pleckstrin-homology domain (PH domain)/Phosphotyrosine-binding domain (PTB)"/>
    <property type="match status" value="1"/>
</dbReference>
<dbReference type="EMBL" id="QKKF02016774">
    <property type="protein sequence ID" value="RZF41295.1"/>
    <property type="molecule type" value="Genomic_DNA"/>
</dbReference>